<dbReference type="Gene3D" id="3.40.50.300">
    <property type="entry name" value="P-loop containing nucleotide triphosphate hydrolases"/>
    <property type="match status" value="1"/>
</dbReference>
<name>J4GRG4_9APHY</name>
<feature type="compositionally biased region" description="Low complexity" evidence="5">
    <location>
        <begin position="48"/>
        <end position="64"/>
    </location>
</feature>
<dbReference type="GO" id="GO:0005634">
    <property type="term" value="C:nucleus"/>
    <property type="evidence" value="ECO:0007669"/>
    <property type="project" value="TreeGrafter"/>
</dbReference>
<dbReference type="GeneID" id="24098471"/>
<dbReference type="PANTHER" id="PTHR11361">
    <property type="entry name" value="DNA MISMATCH REPAIR PROTEIN MUTS FAMILY MEMBER"/>
    <property type="match status" value="1"/>
</dbReference>
<dbReference type="InterPro" id="IPR000432">
    <property type="entry name" value="DNA_mismatch_repair_MutS_C"/>
</dbReference>
<comment type="similarity">
    <text evidence="1">Belongs to the DNA mismatch repair MutS family.</text>
</comment>
<accession>J4GRG4</accession>
<dbReference type="OrthoDB" id="29596at2759"/>
<dbReference type="Pfam" id="PF00488">
    <property type="entry name" value="MutS_V"/>
    <property type="match status" value="1"/>
</dbReference>
<dbReference type="HOGENOM" id="CLU_002472_8_0_1"/>
<keyword evidence="3" id="KW-0067">ATP-binding</keyword>
<feature type="compositionally biased region" description="Acidic residues" evidence="5">
    <location>
        <begin position="823"/>
        <end position="834"/>
    </location>
</feature>
<dbReference type="CDD" id="cd03281">
    <property type="entry name" value="ABC_MSH5_euk"/>
    <property type="match status" value="1"/>
</dbReference>
<feature type="domain" description="DNA mismatch repair protein MutS core" evidence="6">
    <location>
        <begin position="296"/>
        <end position="620"/>
    </location>
</feature>
<gene>
    <name evidence="8" type="ORF">FIBRA_05696</name>
</gene>
<evidence type="ECO:0000313" key="8">
    <source>
        <dbReference type="EMBL" id="CCM03560.1"/>
    </source>
</evidence>
<dbReference type="InterPro" id="IPR045076">
    <property type="entry name" value="MutS"/>
</dbReference>
<evidence type="ECO:0008006" key="10">
    <source>
        <dbReference type="Google" id="ProtNLM"/>
    </source>
</evidence>
<feature type="region of interest" description="Disordered" evidence="5">
    <location>
        <begin position="819"/>
        <end position="840"/>
    </location>
</feature>
<dbReference type="GO" id="GO:0005524">
    <property type="term" value="F:ATP binding"/>
    <property type="evidence" value="ECO:0007669"/>
    <property type="project" value="UniProtKB-KW"/>
</dbReference>
<dbReference type="Gene3D" id="1.10.1420.10">
    <property type="match status" value="1"/>
</dbReference>
<dbReference type="Proteomes" id="UP000006352">
    <property type="component" value="Unassembled WGS sequence"/>
</dbReference>
<evidence type="ECO:0000259" key="7">
    <source>
        <dbReference type="SMART" id="SM00534"/>
    </source>
</evidence>
<dbReference type="GO" id="GO:0006298">
    <property type="term" value="P:mismatch repair"/>
    <property type="evidence" value="ECO:0007669"/>
    <property type="project" value="InterPro"/>
</dbReference>
<dbReference type="SUPFAM" id="SSF48334">
    <property type="entry name" value="DNA repair protein MutS, domain III"/>
    <property type="match status" value="1"/>
</dbReference>
<dbReference type="AlphaFoldDB" id="J4GRG4"/>
<dbReference type="PANTHER" id="PTHR11361:SF20">
    <property type="entry name" value="MUTS PROTEIN HOMOLOG 5"/>
    <property type="match status" value="1"/>
</dbReference>
<dbReference type="STRING" id="599839.J4GRG4"/>
<evidence type="ECO:0000313" key="9">
    <source>
        <dbReference type="Proteomes" id="UP000006352"/>
    </source>
</evidence>
<proteinExistence type="inferred from homology"/>
<feature type="region of interest" description="Disordered" evidence="5">
    <location>
        <begin position="1"/>
        <end position="67"/>
    </location>
</feature>
<dbReference type="InParanoid" id="J4GRG4"/>
<evidence type="ECO:0000256" key="5">
    <source>
        <dbReference type="SAM" id="MobiDB-lite"/>
    </source>
</evidence>
<dbReference type="GO" id="GO:0140664">
    <property type="term" value="F:ATP-dependent DNA damage sensor activity"/>
    <property type="evidence" value="ECO:0007669"/>
    <property type="project" value="InterPro"/>
</dbReference>
<evidence type="ECO:0000256" key="1">
    <source>
        <dbReference type="ARBA" id="ARBA00006271"/>
    </source>
</evidence>
<evidence type="ECO:0000256" key="2">
    <source>
        <dbReference type="ARBA" id="ARBA00022741"/>
    </source>
</evidence>
<keyword evidence="2" id="KW-0547">Nucleotide-binding</keyword>
<dbReference type="SMART" id="SM00533">
    <property type="entry name" value="MUTSd"/>
    <property type="match status" value="1"/>
</dbReference>
<dbReference type="SMART" id="SM00534">
    <property type="entry name" value="MUTSac"/>
    <property type="match status" value="1"/>
</dbReference>
<keyword evidence="9" id="KW-1185">Reference proteome</keyword>
<dbReference type="RefSeq" id="XP_012182843.1">
    <property type="nucleotide sequence ID" value="XM_012327453.1"/>
</dbReference>
<protein>
    <recommendedName>
        <fullName evidence="10">DNA mismatch repair proteins mutS family domain-containing protein</fullName>
    </recommendedName>
</protein>
<organism evidence="8 9">
    <name type="scientific">Fibroporia radiculosa</name>
    <dbReference type="NCBI Taxonomy" id="599839"/>
    <lineage>
        <taxon>Eukaryota</taxon>
        <taxon>Fungi</taxon>
        <taxon>Dikarya</taxon>
        <taxon>Basidiomycota</taxon>
        <taxon>Agaricomycotina</taxon>
        <taxon>Agaricomycetes</taxon>
        <taxon>Polyporales</taxon>
        <taxon>Fibroporiaceae</taxon>
        <taxon>Fibroporia</taxon>
    </lineage>
</organism>
<dbReference type="SUPFAM" id="SSF52540">
    <property type="entry name" value="P-loop containing nucleoside triphosphate hydrolases"/>
    <property type="match status" value="1"/>
</dbReference>
<reference evidence="8 9" key="1">
    <citation type="journal article" date="2012" name="Appl. Environ. Microbiol.">
        <title>Short-read sequencing for genomic analysis of the brown rot fungus Fibroporia radiculosa.</title>
        <authorList>
            <person name="Tang J.D."/>
            <person name="Perkins A.D."/>
            <person name="Sonstegard T.S."/>
            <person name="Schroeder S.G."/>
            <person name="Burgess S.C."/>
            <person name="Diehl S.V."/>
        </authorList>
    </citation>
    <scope>NUCLEOTIDE SEQUENCE [LARGE SCALE GENOMIC DNA]</scope>
    <source>
        <strain evidence="8 9">TFFH 294</strain>
    </source>
</reference>
<evidence type="ECO:0000259" key="6">
    <source>
        <dbReference type="SMART" id="SM00533"/>
    </source>
</evidence>
<feature type="domain" description="DNA mismatch repair proteins mutS family" evidence="7">
    <location>
        <begin position="654"/>
        <end position="888"/>
    </location>
</feature>
<dbReference type="EMBL" id="HE797117">
    <property type="protein sequence ID" value="CCM03560.1"/>
    <property type="molecule type" value="Genomic_DNA"/>
</dbReference>
<evidence type="ECO:0000256" key="3">
    <source>
        <dbReference type="ARBA" id="ARBA00022840"/>
    </source>
</evidence>
<dbReference type="GO" id="GO:0030983">
    <property type="term" value="F:mismatched DNA binding"/>
    <property type="evidence" value="ECO:0007669"/>
    <property type="project" value="InterPro"/>
</dbReference>
<dbReference type="InterPro" id="IPR027417">
    <property type="entry name" value="P-loop_NTPase"/>
</dbReference>
<sequence length="949" mass="104602">MPRQKHAPISRSQTNAKRRRVGTEEDVQPGGIEDSLNSSTSRKKVRWGGDLESSLEPSELSSEGGDNEGDIMDKLHHASCCAYYDPVKCTIFAFEDMQENQHYDLAKALFEQCSPNIAITSSKADENFIDVLRDHLDASGGIFQIRPHKDFSPVKGRDRILSLRLLSELPMDAVHDFGSSDSDYTSAPNAYDFMRRRKDIGGDPTLQRWNASIRLSNFASVDGAPLCLGSIGALLDYLARVRAVEDLENDGIGGLEIRAIETLVLSQAMQINADALHSLQIFEEENHASIHSDKTKEGLSLFGIINHTKTSLGRALLREWFLRPSLSPSVIAARHDAVACFMRPDNLAIIDSMHGSLKGIKNIPRMLGTLRTGKARLSDWQGIMKFTVHSLMLREALVGLHQANDIEIVKKLLDTLDTVTFRDIGNTINGTIDWEESANSGRICVKLHVDEELDKLKHIYHGIDAVLSKVAQQISVTVPPDYASSLNVVYFPQLGFLVCVPLLEEWTAGDGIKVLDGWTFQFSSESHVYFKSQEMHDMDTHIGDLHPSIVDREIEIVQSLSERIMASNVVMSHACDVCAELDCLLSFAEASRAYNFTRPQISEQNVIHIKQGRHPLQELVVDTFVPNDAFVVGGAGINAAAEGYIDQNESEKGNSIIVCTGANACGKSVYLKQVALIQYMAQIGCFVPADSATLGIVDKIFTRIQTRESVSRVQSAFMIDLNQVSLALRSATARSLILLDEFGKGTLSAGSYRTYGAGLFCAVLKHLAMRGSGCPKVFAATHFHDVFTDDLLSSRSLPITFVHMQIMLTTSRGHLVTASGLSADEDPSDTDDGSDSVQAGSRRIAPGERITYLYRVANGLSLNSHAALCAEVSGIPRRVTKRAQYVSNLLSSHELGRLLDEDMTEDEQKDLENAEDVCRQFLAWDLTMDRDHYDGIGDVKRMLADVLGP</sequence>
<dbReference type="InterPro" id="IPR036187">
    <property type="entry name" value="DNA_mismatch_repair_MutS_sf"/>
</dbReference>
<dbReference type="Pfam" id="PF05192">
    <property type="entry name" value="MutS_III"/>
    <property type="match status" value="1"/>
</dbReference>
<dbReference type="GO" id="GO:0051026">
    <property type="term" value="P:chiasma assembly"/>
    <property type="evidence" value="ECO:0007669"/>
    <property type="project" value="TreeGrafter"/>
</dbReference>
<keyword evidence="4" id="KW-0238">DNA-binding</keyword>
<evidence type="ECO:0000256" key="4">
    <source>
        <dbReference type="ARBA" id="ARBA00023125"/>
    </source>
</evidence>
<dbReference type="InterPro" id="IPR007696">
    <property type="entry name" value="DNA_mismatch_repair_MutS_core"/>
</dbReference>